<evidence type="ECO:0008006" key="3">
    <source>
        <dbReference type="Google" id="ProtNLM"/>
    </source>
</evidence>
<sequence>MAPDGTVDYRALFRALPAPALLLDRGLQVLDVTERLCGLLDRAAPELTGRSLDDTLPASLVHEAQPGGRTLLEALAAAVQPARHPAHRRGAVDRAAPAG</sequence>
<evidence type="ECO:0000313" key="2">
    <source>
        <dbReference type="Proteomes" id="UP001157017"/>
    </source>
</evidence>
<accession>A0ABQ6JGI8</accession>
<gene>
    <name evidence="1" type="ORF">GCM10025868_21370</name>
</gene>
<protein>
    <recommendedName>
        <fullName evidence="3">PAS domain-containing protein</fullName>
    </recommendedName>
</protein>
<dbReference type="SUPFAM" id="SSF55785">
    <property type="entry name" value="PYP-like sensor domain (PAS domain)"/>
    <property type="match status" value="1"/>
</dbReference>
<dbReference type="EMBL" id="BSUZ01000001">
    <property type="protein sequence ID" value="GMA86887.1"/>
    <property type="molecule type" value="Genomic_DNA"/>
</dbReference>
<proteinExistence type="predicted"/>
<comment type="caution">
    <text evidence="1">The sequence shown here is derived from an EMBL/GenBank/DDBJ whole genome shotgun (WGS) entry which is preliminary data.</text>
</comment>
<name>A0ABQ6JGI8_9ACTN</name>
<dbReference type="Proteomes" id="UP001157017">
    <property type="component" value="Unassembled WGS sequence"/>
</dbReference>
<keyword evidence="2" id="KW-1185">Reference proteome</keyword>
<organism evidence="1 2">
    <name type="scientific">Angustibacter aerolatus</name>
    <dbReference type="NCBI Taxonomy" id="1162965"/>
    <lineage>
        <taxon>Bacteria</taxon>
        <taxon>Bacillati</taxon>
        <taxon>Actinomycetota</taxon>
        <taxon>Actinomycetes</taxon>
        <taxon>Kineosporiales</taxon>
        <taxon>Kineosporiaceae</taxon>
    </lineage>
</organism>
<evidence type="ECO:0000313" key="1">
    <source>
        <dbReference type="EMBL" id="GMA86887.1"/>
    </source>
</evidence>
<reference evidence="2" key="1">
    <citation type="journal article" date="2019" name="Int. J. Syst. Evol. Microbiol.">
        <title>The Global Catalogue of Microorganisms (GCM) 10K type strain sequencing project: providing services to taxonomists for standard genome sequencing and annotation.</title>
        <authorList>
            <consortium name="The Broad Institute Genomics Platform"/>
            <consortium name="The Broad Institute Genome Sequencing Center for Infectious Disease"/>
            <person name="Wu L."/>
            <person name="Ma J."/>
        </authorList>
    </citation>
    <scope>NUCLEOTIDE SEQUENCE [LARGE SCALE GENOMIC DNA]</scope>
    <source>
        <strain evidence="2">NBRC 108730</strain>
    </source>
</reference>
<dbReference type="InterPro" id="IPR035965">
    <property type="entry name" value="PAS-like_dom_sf"/>
</dbReference>
<dbReference type="Gene3D" id="3.30.450.20">
    <property type="entry name" value="PAS domain"/>
    <property type="match status" value="1"/>
</dbReference>